<dbReference type="PROSITE" id="PS51450">
    <property type="entry name" value="LRR"/>
    <property type="match status" value="1"/>
</dbReference>
<protein>
    <submittedName>
        <fullName evidence="3">Tandem-95_repeat protein</fullName>
    </submittedName>
</protein>
<dbReference type="SUPFAM" id="SSF52058">
    <property type="entry name" value="L domain-like"/>
    <property type="match status" value="1"/>
</dbReference>
<keyword evidence="2" id="KW-0677">Repeat</keyword>
<dbReference type="Proteomes" id="UP001642409">
    <property type="component" value="Unassembled WGS sequence"/>
</dbReference>
<dbReference type="InterPro" id="IPR050836">
    <property type="entry name" value="SDS22/Internalin_LRR"/>
</dbReference>
<dbReference type="InterPro" id="IPR001611">
    <property type="entry name" value="Leu-rich_rpt"/>
</dbReference>
<comment type="caution">
    <text evidence="3">The sequence shown here is derived from an EMBL/GenBank/DDBJ whole genome shotgun (WGS) entry which is preliminary data.</text>
</comment>
<dbReference type="EMBL" id="CAXDID020000105">
    <property type="protein sequence ID" value="CAL6027480.1"/>
    <property type="molecule type" value="Genomic_DNA"/>
</dbReference>
<keyword evidence="4" id="KW-1185">Reference proteome</keyword>
<dbReference type="Gene3D" id="3.80.10.10">
    <property type="entry name" value="Ribonuclease Inhibitor"/>
    <property type="match status" value="1"/>
</dbReference>
<evidence type="ECO:0000313" key="4">
    <source>
        <dbReference type="Proteomes" id="UP001642409"/>
    </source>
</evidence>
<dbReference type="InterPro" id="IPR032675">
    <property type="entry name" value="LRR_dom_sf"/>
</dbReference>
<keyword evidence="1" id="KW-0433">Leucine-rich repeat</keyword>
<gene>
    <name evidence="3" type="ORF">HINF_LOCUS31342</name>
</gene>
<evidence type="ECO:0000256" key="2">
    <source>
        <dbReference type="ARBA" id="ARBA00022737"/>
    </source>
</evidence>
<organism evidence="3 4">
    <name type="scientific">Hexamita inflata</name>
    <dbReference type="NCBI Taxonomy" id="28002"/>
    <lineage>
        <taxon>Eukaryota</taxon>
        <taxon>Metamonada</taxon>
        <taxon>Diplomonadida</taxon>
        <taxon>Hexamitidae</taxon>
        <taxon>Hexamitinae</taxon>
        <taxon>Hexamita</taxon>
    </lineage>
</organism>
<sequence length="456" mass="53090">MNTLIIDNSQMIQKNTSPPPNYESINNLIYSNVYSKITIPQFVSEMPITELSVQNTRLYNYKVDLANASTLKLVKLTLQNFIVFQTEIIANFSGLSSLTLVGTRINDFSFINNLSLRELTIQLADFSFEEKRIITRQTGLQKLALNKCNFRELHLLQELTQLRELSLIGNKLKNSDFVDCKFKYLQQINVSSNQLKSLDNIVDISTQLIGINASLNKIGKLLYNQLQPEYYLEELDISSNKLIDIGALELFPRLIDLNISHNKLGEKLMRVIQTVPLQSINITNTQVTTMGFINKDTIRHVTFKNNYCCQNMSSFFSWPNLSTFKILYNNAPLSNKHCKNIIFVKQFQLNLTELHYQNKYIVYKTIQQRYNEKVAKMAKVLRQSMNFFEQQTKELNFLLMLMKTQNGREQQQELNILQYNVLNGKQKIYNQTNRNRLLHNFMQKQQLCVLNIQGVE</sequence>
<dbReference type="PANTHER" id="PTHR46652:SF3">
    <property type="entry name" value="LEUCINE-RICH REPEAT-CONTAINING PROTEIN 9"/>
    <property type="match status" value="1"/>
</dbReference>
<proteinExistence type="predicted"/>
<accession>A0ABP1IZS5</accession>
<evidence type="ECO:0000313" key="3">
    <source>
        <dbReference type="EMBL" id="CAL6027480.1"/>
    </source>
</evidence>
<name>A0ABP1IZS5_9EUKA</name>
<evidence type="ECO:0000256" key="1">
    <source>
        <dbReference type="ARBA" id="ARBA00022614"/>
    </source>
</evidence>
<reference evidence="3 4" key="1">
    <citation type="submission" date="2024-07" db="EMBL/GenBank/DDBJ databases">
        <authorList>
            <person name="Akdeniz Z."/>
        </authorList>
    </citation>
    <scope>NUCLEOTIDE SEQUENCE [LARGE SCALE GENOMIC DNA]</scope>
</reference>
<dbReference type="PANTHER" id="PTHR46652">
    <property type="entry name" value="LEUCINE-RICH REPEAT AND IQ DOMAIN-CONTAINING PROTEIN 1-RELATED"/>
    <property type="match status" value="1"/>
</dbReference>